<feature type="domain" description="Methyltransferase FkbM" evidence="1">
    <location>
        <begin position="83"/>
        <end position="239"/>
    </location>
</feature>
<name>A0A6J5Q3U3_9CAUD</name>
<reference evidence="2" key="1">
    <citation type="submission" date="2020-05" db="EMBL/GenBank/DDBJ databases">
        <authorList>
            <person name="Chiriac C."/>
            <person name="Salcher M."/>
            <person name="Ghai R."/>
            <person name="Kavagutti S V."/>
        </authorList>
    </citation>
    <scope>NUCLEOTIDE SEQUENCE</scope>
</reference>
<dbReference type="NCBIfam" id="TIGR01444">
    <property type="entry name" value="fkbM_fam"/>
    <property type="match status" value="1"/>
</dbReference>
<protein>
    <submittedName>
        <fullName evidence="2">FkbM_fam, methyltransferase, FkbM family</fullName>
    </submittedName>
</protein>
<keyword evidence="2" id="KW-0808">Transferase</keyword>
<dbReference type="Gene3D" id="3.40.50.150">
    <property type="entry name" value="Vaccinia Virus protein VP39"/>
    <property type="match status" value="1"/>
</dbReference>
<evidence type="ECO:0000259" key="1">
    <source>
        <dbReference type="Pfam" id="PF05050"/>
    </source>
</evidence>
<dbReference type="GO" id="GO:0008168">
    <property type="term" value="F:methyltransferase activity"/>
    <property type="evidence" value="ECO:0007669"/>
    <property type="project" value="UniProtKB-KW"/>
</dbReference>
<keyword evidence="2" id="KW-0489">Methyltransferase</keyword>
<dbReference type="EMBL" id="LR796923">
    <property type="protein sequence ID" value="CAB4174194.1"/>
    <property type="molecule type" value="Genomic_DNA"/>
</dbReference>
<proteinExistence type="predicted"/>
<gene>
    <name evidence="2" type="ORF">UFOVP972_25</name>
</gene>
<dbReference type="PANTHER" id="PTHR34203">
    <property type="entry name" value="METHYLTRANSFERASE, FKBM FAMILY PROTEIN"/>
    <property type="match status" value="1"/>
</dbReference>
<dbReference type="InterPro" id="IPR006342">
    <property type="entry name" value="FkbM_mtfrase"/>
</dbReference>
<evidence type="ECO:0000313" key="2">
    <source>
        <dbReference type="EMBL" id="CAB4174194.1"/>
    </source>
</evidence>
<sequence>MDTRIDFNTAKKFDQLELIDWKTKYGDFQFYIRKGLNEIKYNVGTNVSKSPNSGEYIKPLTSAAYGPEMDVNGVFNQEDTWLDIGGHIGLFAIRMARQFPKIKEVISYEALPHNASFALENIKVNGVESNCSIVQKAIVPGVEDSIDFFISNDSGKHSILPIRGREILHVPAININDAISEHGATAIKMDVEGAEYELIKAVTDWSNVRVFIIEYHFMYKPLKTNRVEKFQEIVSILEQNFDVVRKIEAVEYGKNFITHIVALKND</sequence>
<dbReference type="GO" id="GO:0032259">
    <property type="term" value="P:methylation"/>
    <property type="evidence" value="ECO:0007669"/>
    <property type="project" value="UniProtKB-KW"/>
</dbReference>
<dbReference type="SUPFAM" id="SSF53335">
    <property type="entry name" value="S-adenosyl-L-methionine-dependent methyltransferases"/>
    <property type="match status" value="1"/>
</dbReference>
<dbReference type="InterPro" id="IPR052514">
    <property type="entry name" value="SAM-dependent_MTase"/>
</dbReference>
<accession>A0A6J5Q3U3</accession>
<organism evidence="2">
    <name type="scientific">uncultured Caudovirales phage</name>
    <dbReference type="NCBI Taxonomy" id="2100421"/>
    <lineage>
        <taxon>Viruses</taxon>
        <taxon>Duplodnaviria</taxon>
        <taxon>Heunggongvirae</taxon>
        <taxon>Uroviricota</taxon>
        <taxon>Caudoviricetes</taxon>
        <taxon>Peduoviridae</taxon>
        <taxon>Maltschvirus</taxon>
        <taxon>Maltschvirus maltsch</taxon>
    </lineage>
</organism>
<dbReference type="PANTHER" id="PTHR34203:SF13">
    <property type="entry name" value="EXPRESSED PROTEIN"/>
    <property type="match status" value="1"/>
</dbReference>
<dbReference type="InterPro" id="IPR029063">
    <property type="entry name" value="SAM-dependent_MTases_sf"/>
</dbReference>
<dbReference type="Pfam" id="PF05050">
    <property type="entry name" value="Methyltransf_21"/>
    <property type="match status" value="1"/>
</dbReference>